<dbReference type="SUPFAM" id="SSF52096">
    <property type="entry name" value="ClpP/crotonase"/>
    <property type="match status" value="1"/>
</dbReference>
<evidence type="ECO:0000313" key="2">
    <source>
        <dbReference type="EMBL" id="BAU09324.1"/>
    </source>
</evidence>
<accession>A0A0S3TVU4</accession>
<dbReference type="Pfam" id="PF00378">
    <property type="entry name" value="ECH_1"/>
    <property type="match status" value="1"/>
</dbReference>
<evidence type="ECO:0000256" key="1">
    <source>
        <dbReference type="SAM" id="MobiDB-lite"/>
    </source>
</evidence>
<dbReference type="Gene3D" id="3.90.226.10">
    <property type="entry name" value="2-enoyl-CoA Hydratase, Chain A, domain 1"/>
    <property type="match status" value="1"/>
</dbReference>
<dbReference type="EMBL" id="LC035135">
    <property type="protein sequence ID" value="BAU09324.1"/>
    <property type="molecule type" value="Genomic_DNA"/>
</dbReference>
<feature type="region of interest" description="Disordered" evidence="1">
    <location>
        <begin position="1"/>
        <end position="28"/>
    </location>
</feature>
<dbReference type="PANTHER" id="PTHR43459:SF1">
    <property type="entry name" value="EG:BACN32G11.4 PROTEIN"/>
    <property type="match status" value="1"/>
</dbReference>
<reference evidence="2" key="1">
    <citation type="journal article" date="2015" name="Biosci. Biotechnol. Biochem.">
        <title>Identification and analysis of the resorcinomycin biosynthetic gene cluster.</title>
        <authorList>
            <person name="Ooya K."/>
            <person name="Ogasawara Y."/>
            <person name="Noike M."/>
            <person name="Dairi T."/>
        </authorList>
    </citation>
    <scope>NUCLEOTIDE SEQUENCE</scope>
    <source>
        <strain evidence="2">DO-248</strain>
    </source>
</reference>
<dbReference type="InterPro" id="IPR053545">
    <property type="entry name" value="Enoyl-CoA_hydratase-like"/>
</dbReference>
<sequence>MNRARPTTHGTPERTGPDVIPPCDTEGGRLTPLPDGLGLSVHLTAPAPLVRLTELLTQACHRAEERRTPTTVVLHLGGAPGDRSWPGAVGIHDVNRWERALRRLERLAAVTVAVARGTCTGPALDLLLAGDYRIADSALRLLLPVNDGHFWPGTAVHRLAVQLGVARARRLVLWGHELSAAEALDLGVIDTVDDDLDAAVRAATVLRGRIAGTELAVRRQLLLEAPATSHEDALGAHLAACDRELRRLRRTGHAATPVREGRTP</sequence>
<dbReference type="GO" id="GO:0003824">
    <property type="term" value="F:catalytic activity"/>
    <property type="evidence" value="ECO:0007669"/>
    <property type="project" value="UniProtKB-ARBA"/>
</dbReference>
<dbReference type="InterPro" id="IPR001753">
    <property type="entry name" value="Enoyl-CoA_hydra/iso"/>
</dbReference>
<dbReference type="InterPro" id="IPR029045">
    <property type="entry name" value="ClpP/crotonase-like_dom_sf"/>
</dbReference>
<dbReference type="PANTHER" id="PTHR43459">
    <property type="entry name" value="ENOYL-COA HYDRATASE"/>
    <property type="match status" value="1"/>
</dbReference>
<protein>
    <submittedName>
        <fullName evidence="2">DpgB</fullName>
    </submittedName>
</protein>
<gene>
    <name evidence="2" type="primary">res8</name>
</gene>
<dbReference type="AlphaFoldDB" id="A0A0S3TVU4"/>
<organism evidence="2">
    <name type="scientific">Streptomyces roseoverticillatus</name>
    <dbReference type="NCBI Taxonomy" id="66429"/>
    <lineage>
        <taxon>Bacteria</taxon>
        <taxon>Bacillati</taxon>
        <taxon>Actinomycetota</taxon>
        <taxon>Actinomycetes</taxon>
        <taxon>Kitasatosporales</taxon>
        <taxon>Streptomycetaceae</taxon>
        <taxon>Streptomyces</taxon>
    </lineage>
</organism>
<name>A0A0S3TVU4_9ACTN</name>
<dbReference type="CDD" id="cd06558">
    <property type="entry name" value="crotonase-like"/>
    <property type="match status" value="1"/>
</dbReference>
<dbReference type="NCBIfam" id="NF042431">
    <property type="entry name" value="EnCoAhydt_DpgB"/>
    <property type="match status" value="1"/>
</dbReference>
<proteinExistence type="predicted"/>